<dbReference type="SUPFAM" id="SSF55120">
    <property type="entry name" value="Pseudouridine synthase"/>
    <property type="match status" value="1"/>
</dbReference>
<evidence type="ECO:0000256" key="3">
    <source>
        <dbReference type="RuleBase" id="RU003887"/>
    </source>
</evidence>
<dbReference type="SUPFAM" id="SSF55174">
    <property type="entry name" value="Alpha-L RNA-binding motif"/>
    <property type="match status" value="1"/>
</dbReference>
<dbReference type="Gene3D" id="3.30.70.1560">
    <property type="entry name" value="Alpha-L RNA-binding motif"/>
    <property type="match status" value="1"/>
</dbReference>
<dbReference type="Proteomes" id="UP000188181">
    <property type="component" value="Chromosome"/>
</dbReference>
<dbReference type="EC" id="5.4.99.-" evidence="3"/>
<dbReference type="Gene3D" id="3.30.70.580">
    <property type="entry name" value="Pseudouridine synthase I, catalytic domain, N-terminal subdomain"/>
    <property type="match status" value="1"/>
</dbReference>
<dbReference type="PROSITE" id="PS01149">
    <property type="entry name" value="PSI_RSU"/>
    <property type="match status" value="1"/>
</dbReference>
<sequence>MCYNIFKRIFKIIYDNKLALANKSLRINTLAKLRLQKILANSGIDSRRNCEELIRDGKVRVNRRVVHELPAFADPDTDVITVHGKRIESTAKVYFLLNKPRGVICTNKDPHGRKKAVDFVPCSQRIFCVGRLDADTTGAIILTNDSELVNRLTHPKYKIAKTYEVVLKGRLDTKAIEKIQKGVWLSDGKTEPAKIRFIKRGPDENVLEVTITQGMNRQVRRIFSRFGLKVKRLKRTQIGSLTLKGVGPGNFKPLTKKQINYLIKPLVKRKPAVKKSSVKKEN</sequence>
<protein>
    <recommendedName>
        <fullName evidence="3">Pseudouridine synthase</fullName>
        <ecNumber evidence="3">5.4.99.-</ecNumber>
    </recommendedName>
</protein>
<dbReference type="FunFam" id="3.30.70.1560:FF:000001">
    <property type="entry name" value="Pseudouridine synthase"/>
    <property type="match status" value="1"/>
</dbReference>
<dbReference type="InterPro" id="IPR000748">
    <property type="entry name" value="PsdUridine_synth_RsuA/RluB/E/F"/>
</dbReference>
<evidence type="ECO:0000256" key="2">
    <source>
        <dbReference type="ARBA" id="ARBA00023235"/>
    </source>
</evidence>
<dbReference type="GO" id="GO:0005829">
    <property type="term" value="C:cytosol"/>
    <property type="evidence" value="ECO:0007669"/>
    <property type="project" value="UniProtKB-ARBA"/>
</dbReference>
<dbReference type="PANTHER" id="PTHR47683">
    <property type="entry name" value="PSEUDOURIDINE SYNTHASE FAMILY PROTEIN-RELATED"/>
    <property type="match status" value="1"/>
</dbReference>
<dbReference type="PANTHER" id="PTHR47683:SF2">
    <property type="entry name" value="RNA-BINDING S4 DOMAIN-CONTAINING PROTEIN"/>
    <property type="match status" value="1"/>
</dbReference>
<evidence type="ECO:0000313" key="5">
    <source>
        <dbReference type="EMBL" id="AQQ69980.1"/>
    </source>
</evidence>
<dbReference type="Gene3D" id="3.10.290.10">
    <property type="entry name" value="RNA-binding S4 domain"/>
    <property type="match status" value="1"/>
</dbReference>
<dbReference type="InterPro" id="IPR042092">
    <property type="entry name" value="PsdUridine_s_RsuA/RluB/E/F_cat"/>
</dbReference>
<dbReference type="InterPro" id="IPR002942">
    <property type="entry name" value="S4_RNA-bd"/>
</dbReference>
<evidence type="ECO:0000259" key="4">
    <source>
        <dbReference type="SMART" id="SM00363"/>
    </source>
</evidence>
<evidence type="ECO:0000313" key="6">
    <source>
        <dbReference type="Proteomes" id="UP000188181"/>
    </source>
</evidence>
<dbReference type="InterPro" id="IPR020094">
    <property type="entry name" value="TruA/RsuA/RluB/E/F_N"/>
</dbReference>
<evidence type="ECO:0000256" key="1">
    <source>
        <dbReference type="ARBA" id="ARBA00008348"/>
    </source>
</evidence>
<dbReference type="InterPro" id="IPR020103">
    <property type="entry name" value="PsdUridine_synth_cat_dom_sf"/>
</dbReference>
<reference evidence="6" key="1">
    <citation type="submission" date="2017-02" db="EMBL/GenBank/DDBJ databases">
        <title>Comparative genomics and description of representatives of a novel lineage of planctomycetes thriving in anoxic sediments.</title>
        <authorList>
            <person name="Spring S."/>
            <person name="Bunk B."/>
            <person name="Sproer C."/>
        </authorList>
    </citation>
    <scope>NUCLEOTIDE SEQUENCE [LARGE SCALE GENOMIC DNA]</scope>
    <source>
        <strain evidence="6">SM-Chi-D1</strain>
    </source>
</reference>
<name>A0A1Q2MBE4_9BACT</name>
<dbReference type="InterPro" id="IPR050343">
    <property type="entry name" value="RsuA_PseudoU_synthase"/>
</dbReference>
<organism evidence="5 6">
    <name type="scientific">Limihaloglobus sulfuriphilus</name>
    <dbReference type="NCBI Taxonomy" id="1851148"/>
    <lineage>
        <taxon>Bacteria</taxon>
        <taxon>Pseudomonadati</taxon>
        <taxon>Planctomycetota</taxon>
        <taxon>Phycisphaerae</taxon>
        <taxon>Sedimentisphaerales</taxon>
        <taxon>Sedimentisphaeraceae</taxon>
        <taxon>Limihaloglobus</taxon>
    </lineage>
</organism>
<dbReference type="GO" id="GO:0120159">
    <property type="term" value="F:rRNA pseudouridine synthase activity"/>
    <property type="evidence" value="ECO:0007669"/>
    <property type="project" value="UniProtKB-ARBA"/>
</dbReference>
<dbReference type="AlphaFoldDB" id="A0A1Q2MBE4"/>
<dbReference type="Pfam" id="PF00849">
    <property type="entry name" value="PseudoU_synth_2"/>
    <property type="match status" value="1"/>
</dbReference>
<gene>
    <name evidence="5" type="primary">rluB</name>
    <name evidence="5" type="ORF">SMSP2_00317</name>
</gene>
<dbReference type="InterPro" id="IPR006145">
    <property type="entry name" value="PsdUridine_synth_RsuA/RluA"/>
</dbReference>
<dbReference type="STRING" id="1851148.SMSP2_00317"/>
<dbReference type="OrthoDB" id="9807213at2"/>
<feature type="domain" description="RNA-binding S4" evidence="4">
    <location>
        <begin position="33"/>
        <end position="95"/>
    </location>
</feature>
<accession>A0A1Q2MBE4</accession>
<comment type="similarity">
    <text evidence="1 3">Belongs to the pseudouridine synthase RsuA family.</text>
</comment>
<dbReference type="CDD" id="cd00165">
    <property type="entry name" value="S4"/>
    <property type="match status" value="1"/>
</dbReference>
<dbReference type="SMART" id="SM00363">
    <property type="entry name" value="S4"/>
    <property type="match status" value="1"/>
</dbReference>
<dbReference type="NCBIfam" id="TIGR00093">
    <property type="entry name" value="pseudouridine synthase"/>
    <property type="match status" value="1"/>
</dbReference>
<dbReference type="Pfam" id="PF01479">
    <property type="entry name" value="S4"/>
    <property type="match status" value="1"/>
</dbReference>
<dbReference type="GO" id="GO:0003723">
    <property type="term" value="F:RNA binding"/>
    <property type="evidence" value="ECO:0007669"/>
    <property type="project" value="InterPro"/>
</dbReference>
<dbReference type="EMBL" id="CP019646">
    <property type="protein sequence ID" value="AQQ69980.1"/>
    <property type="molecule type" value="Genomic_DNA"/>
</dbReference>
<dbReference type="InterPro" id="IPR018496">
    <property type="entry name" value="PsdUridine_synth_RsuA/RluB_CS"/>
</dbReference>
<proteinExistence type="inferred from homology"/>
<dbReference type="KEGG" id="pbas:SMSP2_00317"/>
<dbReference type="GO" id="GO:0000455">
    <property type="term" value="P:enzyme-directed rRNA pseudouridine synthesis"/>
    <property type="evidence" value="ECO:0007669"/>
    <property type="project" value="UniProtKB-ARBA"/>
</dbReference>
<keyword evidence="2 3" id="KW-0413">Isomerase</keyword>
<keyword evidence="6" id="KW-1185">Reference proteome</keyword>
<dbReference type="InterPro" id="IPR036986">
    <property type="entry name" value="S4_RNA-bd_sf"/>
</dbReference>
<dbReference type="CDD" id="cd02870">
    <property type="entry name" value="PseudoU_synth_RsuA_like"/>
    <property type="match status" value="1"/>
</dbReference>